<dbReference type="EMBL" id="BPLQ01000502">
    <property type="protein sequence ID" value="GIX72176.1"/>
    <property type="molecule type" value="Genomic_DNA"/>
</dbReference>
<evidence type="ECO:0000313" key="3">
    <source>
        <dbReference type="Proteomes" id="UP001054837"/>
    </source>
</evidence>
<evidence type="ECO:0000313" key="2">
    <source>
        <dbReference type="EMBL" id="GIX72176.1"/>
    </source>
</evidence>
<sequence length="104" mass="11720">MNERAKQLMQEAGECWLTRLYYSNHGERAGSPAHEEQVSELRILNSQIFGTERADLSSKCTLRLDVQGGGITNKSSYRRLAATTEKPTKAIHSETIVENQEKPQ</sequence>
<dbReference type="AlphaFoldDB" id="A0AAV4ML38"/>
<dbReference type="Proteomes" id="UP001054837">
    <property type="component" value="Unassembled WGS sequence"/>
</dbReference>
<organism evidence="2 3">
    <name type="scientific">Caerostris darwini</name>
    <dbReference type="NCBI Taxonomy" id="1538125"/>
    <lineage>
        <taxon>Eukaryota</taxon>
        <taxon>Metazoa</taxon>
        <taxon>Ecdysozoa</taxon>
        <taxon>Arthropoda</taxon>
        <taxon>Chelicerata</taxon>
        <taxon>Arachnida</taxon>
        <taxon>Araneae</taxon>
        <taxon>Araneomorphae</taxon>
        <taxon>Entelegynae</taxon>
        <taxon>Araneoidea</taxon>
        <taxon>Araneidae</taxon>
        <taxon>Caerostris</taxon>
    </lineage>
</organism>
<proteinExistence type="predicted"/>
<gene>
    <name evidence="2" type="ORF">CDAR_561571</name>
</gene>
<evidence type="ECO:0000256" key="1">
    <source>
        <dbReference type="SAM" id="MobiDB-lite"/>
    </source>
</evidence>
<protein>
    <submittedName>
        <fullName evidence="2">Uncharacterized protein</fullName>
    </submittedName>
</protein>
<keyword evidence="3" id="KW-1185">Reference proteome</keyword>
<comment type="caution">
    <text evidence="2">The sequence shown here is derived from an EMBL/GenBank/DDBJ whole genome shotgun (WGS) entry which is preliminary data.</text>
</comment>
<reference evidence="2 3" key="1">
    <citation type="submission" date="2021-06" db="EMBL/GenBank/DDBJ databases">
        <title>Caerostris darwini draft genome.</title>
        <authorList>
            <person name="Kono N."/>
            <person name="Arakawa K."/>
        </authorList>
    </citation>
    <scope>NUCLEOTIDE SEQUENCE [LARGE SCALE GENOMIC DNA]</scope>
</reference>
<accession>A0AAV4ML38</accession>
<name>A0AAV4ML38_9ARAC</name>
<feature type="region of interest" description="Disordered" evidence="1">
    <location>
        <begin position="83"/>
        <end position="104"/>
    </location>
</feature>